<dbReference type="Proteomes" id="UP001163603">
    <property type="component" value="Chromosome 1"/>
</dbReference>
<proteinExistence type="predicted"/>
<gene>
    <name evidence="1" type="ORF">Pint_03454</name>
</gene>
<sequence length="240" mass="27223">MNNRNSPSENVVGSSFVNQGLDPSLVQSFPTFQYSTVKDFRREKYGLECAICLAEFEDDNLLRLLTVCYHVFHQECIDLWLSSHKTCPVCRRDLDLPDIPLEKSPPYVRSNSMNDISVSNLSLEDAVSIVIKEDEEEECRGESIEQGALNNTIIKQSERGENFEKFSRCHSTGHSILRKRQEEDRHTLRLPEHMKIKLLRGHNCTGSCIAFGDFSRRTATRNFGGFGEVTGCSAGNIDRV</sequence>
<evidence type="ECO:0000313" key="1">
    <source>
        <dbReference type="EMBL" id="KAJ0053351.1"/>
    </source>
</evidence>
<organism evidence="1 2">
    <name type="scientific">Pistacia integerrima</name>
    <dbReference type="NCBI Taxonomy" id="434235"/>
    <lineage>
        <taxon>Eukaryota</taxon>
        <taxon>Viridiplantae</taxon>
        <taxon>Streptophyta</taxon>
        <taxon>Embryophyta</taxon>
        <taxon>Tracheophyta</taxon>
        <taxon>Spermatophyta</taxon>
        <taxon>Magnoliopsida</taxon>
        <taxon>eudicotyledons</taxon>
        <taxon>Gunneridae</taxon>
        <taxon>Pentapetalae</taxon>
        <taxon>rosids</taxon>
        <taxon>malvids</taxon>
        <taxon>Sapindales</taxon>
        <taxon>Anacardiaceae</taxon>
        <taxon>Pistacia</taxon>
    </lineage>
</organism>
<protein>
    <submittedName>
        <fullName evidence="1">Uncharacterized protein</fullName>
    </submittedName>
</protein>
<reference evidence="2" key="1">
    <citation type="journal article" date="2023" name="G3 (Bethesda)">
        <title>Genome assembly and association tests identify interacting loci associated with vigor, precocity, and sex in interspecific pistachio rootstocks.</title>
        <authorList>
            <person name="Palmer W."/>
            <person name="Jacygrad E."/>
            <person name="Sagayaradj S."/>
            <person name="Cavanaugh K."/>
            <person name="Han R."/>
            <person name="Bertier L."/>
            <person name="Beede B."/>
            <person name="Kafkas S."/>
            <person name="Golino D."/>
            <person name="Preece J."/>
            <person name="Michelmore R."/>
        </authorList>
    </citation>
    <scope>NUCLEOTIDE SEQUENCE [LARGE SCALE GENOMIC DNA]</scope>
</reference>
<comment type="caution">
    <text evidence="1">The sequence shown here is derived from an EMBL/GenBank/DDBJ whole genome shotgun (WGS) entry which is preliminary data.</text>
</comment>
<keyword evidence="2" id="KW-1185">Reference proteome</keyword>
<dbReference type="EMBL" id="CM047736">
    <property type="protein sequence ID" value="KAJ0053351.1"/>
    <property type="molecule type" value="Genomic_DNA"/>
</dbReference>
<accession>A0ACC0ZJD2</accession>
<name>A0ACC0ZJD2_9ROSI</name>
<evidence type="ECO:0000313" key="2">
    <source>
        <dbReference type="Proteomes" id="UP001163603"/>
    </source>
</evidence>